<evidence type="ECO:0000313" key="1">
    <source>
        <dbReference type="EMBL" id="TBT98651.1"/>
    </source>
</evidence>
<protein>
    <submittedName>
        <fullName evidence="1">Uncharacterized protein</fullName>
    </submittedName>
</protein>
<reference evidence="1 2" key="1">
    <citation type="submission" date="2017-12" db="EMBL/GenBank/DDBJ databases">
        <authorList>
            <person name="Pombert J.-F."/>
            <person name="Haag K.L."/>
            <person name="Ebert D."/>
        </authorList>
    </citation>
    <scope>NUCLEOTIDE SEQUENCE [LARGE SCALE GENOMIC DNA]</scope>
    <source>
        <strain evidence="1">IL-BN-2</strain>
    </source>
</reference>
<sequence>MSFYYRKKISENTKPSLEKEGPQSAKYLPYNSLGKNHKSITRPFISFLVTIIRYNSVNRNLLYEILSELQILENIVSFIQMTVPKTKSRICISGNLRGTSKYSVVCDKRCLFQYAF</sequence>
<name>A0A4V2JU41_9MICR</name>
<gene>
    <name evidence="1" type="ORF">CWI39_2338p0010</name>
</gene>
<evidence type="ECO:0000313" key="2">
    <source>
        <dbReference type="Proteomes" id="UP000293045"/>
    </source>
</evidence>
<organism evidence="1 2">
    <name type="scientific">Hamiltosporidium magnivora</name>
    <dbReference type="NCBI Taxonomy" id="148818"/>
    <lineage>
        <taxon>Eukaryota</taxon>
        <taxon>Fungi</taxon>
        <taxon>Fungi incertae sedis</taxon>
        <taxon>Microsporidia</taxon>
        <taxon>Dubosqiidae</taxon>
        <taxon>Hamiltosporidium</taxon>
    </lineage>
</organism>
<proteinExistence type="predicted"/>
<dbReference type="EMBL" id="PIXR01002338">
    <property type="protein sequence ID" value="TBT98651.1"/>
    <property type="molecule type" value="Genomic_DNA"/>
</dbReference>
<comment type="caution">
    <text evidence="1">The sequence shown here is derived from an EMBL/GenBank/DDBJ whole genome shotgun (WGS) entry which is preliminary data.</text>
</comment>
<dbReference type="Proteomes" id="UP000293045">
    <property type="component" value="Unassembled WGS sequence"/>
</dbReference>
<dbReference type="VEuPathDB" id="MicrosporidiaDB:CWI39_2338p0010"/>
<accession>A0A4V2JU41</accession>
<dbReference type="AlphaFoldDB" id="A0A4V2JU41"/>